<sequence>MAQNTNTQARLLSKPQPDRHLSFLSTPNLLLGQLRVRSRNFNFSLILKNLHICLHLNLLLLPLSLHLRRYNLRVGISLCSILNRLSLPEHGPNLTLHLGLSNLNFGLVGSLYLSLLCPQVREILMSTHVHQLFDIGVVYEKPELVELQLELSEKLLSDFFVAFEELLHGHGRSETACLAFDDALYELVDVVRQKLGVFLEALLFFQSGSYHEDSREDEGKLLGAARLAGKTHDFFDSVITRYSDALATLYRFVEVKKNV</sequence>
<evidence type="ECO:0000256" key="1">
    <source>
        <dbReference type="SAM" id="Phobius"/>
    </source>
</evidence>
<dbReference type="EMBL" id="VOIH02000005">
    <property type="protein sequence ID" value="KAF3447199.1"/>
    <property type="molecule type" value="Genomic_DNA"/>
</dbReference>
<keyword evidence="3" id="KW-1185">Reference proteome</keyword>
<feature type="transmembrane region" description="Helical" evidence="1">
    <location>
        <begin position="45"/>
        <end position="65"/>
    </location>
</feature>
<evidence type="ECO:0000313" key="3">
    <source>
        <dbReference type="Proteomes" id="UP000796880"/>
    </source>
</evidence>
<proteinExistence type="predicted"/>
<keyword evidence="1" id="KW-1133">Transmembrane helix</keyword>
<organism evidence="2 3">
    <name type="scientific">Rhamnella rubrinervis</name>
    <dbReference type="NCBI Taxonomy" id="2594499"/>
    <lineage>
        <taxon>Eukaryota</taxon>
        <taxon>Viridiplantae</taxon>
        <taxon>Streptophyta</taxon>
        <taxon>Embryophyta</taxon>
        <taxon>Tracheophyta</taxon>
        <taxon>Spermatophyta</taxon>
        <taxon>Magnoliopsida</taxon>
        <taxon>eudicotyledons</taxon>
        <taxon>Gunneridae</taxon>
        <taxon>Pentapetalae</taxon>
        <taxon>rosids</taxon>
        <taxon>fabids</taxon>
        <taxon>Rosales</taxon>
        <taxon>Rhamnaceae</taxon>
        <taxon>rhamnoid group</taxon>
        <taxon>Rhamneae</taxon>
        <taxon>Rhamnella</taxon>
    </lineage>
</organism>
<gene>
    <name evidence="2" type="ORF">FNV43_RR12379</name>
</gene>
<name>A0A8K0MI80_9ROSA</name>
<reference evidence="2" key="1">
    <citation type="submission" date="2020-03" db="EMBL/GenBank/DDBJ databases">
        <title>A high-quality chromosome-level genome assembly of a woody plant with both climbing and erect habits, Rhamnella rubrinervis.</title>
        <authorList>
            <person name="Lu Z."/>
            <person name="Yang Y."/>
            <person name="Zhu X."/>
            <person name="Sun Y."/>
        </authorList>
    </citation>
    <scope>NUCLEOTIDE SEQUENCE</scope>
    <source>
        <strain evidence="2">BYM</strain>
        <tissue evidence="2">Leaf</tissue>
    </source>
</reference>
<evidence type="ECO:0000313" key="2">
    <source>
        <dbReference type="EMBL" id="KAF3447199.1"/>
    </source>
</evidence>
<keyword evidence="1" id="KW-0812">Transmembrane</keyword>
<dbReference type="Proteomes" id="UP000796880">
    <property type="component" value="Unassembled WGS sequence"/>
</dbReference>
<dbReference type="AlphaFoldDB" id="A0A8K0MI80"/>
<comment type="caution">
    <text evidence="2">The sequence shown here is derived from an EMBL/GenBank/DDBJ whole genome shotgun (WGS) entry which is preliminary data.</text>
</comment>
<accession>A0A8K0MI80</accession>
<protein>
    <submittedName>
        <fullName evidence="2">Uncharacterized protein</fullName>
    </submittedName>
</protein>
<keyword evidence="1" id="KW-0472">Membrane</keyword>